<keyword evidence="2" id="KW-1185">Reference proteome</keyword>
<keyword evidence="1" id="KW-0812">Transmembrane</keyword>
<sequence>MNDVPMLFGKTFPSSNKLLGLSAQEIYWDVRWFVSLTVMGIMVLVILFTCFMMIRYRYKQDGYQRI</sequence>
<evidence type="ECO:0000313" key="2">
    <source>
        <dbReference type="Proteomes" id="UP000095287"/>
    </source>
</evidence>
<reference evidence="3" key="1">
    <citation type="submission" date="2016-11" db="UniProtKB">
        <authorList>
            <consortium name="WormBaseParasite"/>
        </authorList>
    </citation>
    <scope>IDENTIFICATION</scope>
</reference>
<keyword evidence="1" id="KW-1133">Transmembrane helix</keyword>
<organism evidence="2 3">
    <name type="scientific">Steinernema glaseri</name>
    <dbReference type="NCBI Taxonomy" id="37863"/>
    <lineage>
        <taxon>Eukaryota</taxon>
        <taxon>Metazoa</taxon>
        <taxon>Ecdysozoa</taxon>
        <taxon>Nematoda</taxon>
        <taxon>Chromadorea</taxon>
        <taxon>Rhabditida</taxon>
        <taxon>Tylenchina</taxon>
        <taxon>Panagrolaimomorpha</taxon>
        <taxon>Strongyloidoidea</taxon>
        <taxon>Steinernematidae</taxon>
        <taxon>Steinernema</taxon>
    </lineage>
</organism>
<evidence type="ECO:0000313" key="3">
    <source>
        <dbReference type="WBParaSite" id="L893_g7189.t1"/>
    </source>
</evidence>
<evidence type="ECO:0000256" key="1">
    <source>
        <dbReference type="SAM" id="Phobius"/>
    </source>
</evidence>
<proteinExistence type="predicted"/>
<dbReference type="Proteomes" id="UP000095287">
    <property type="component" value="Unplaced"/>
</dbReference>
<protein>
    <submittedName>
        <fullName evidence="3">TMhelix containing protein</fullName>
    </submittedName>
</protein>
<name>A0A1I8AM34_9BILA</name>
<accession>A0A1I8AM34</accession>
<dbReference type="WBParaSite" id="L893_g7189.t1">
    <property type="protein sequence ID" value="L893_g7189.t1"/>
    <property type="gene ID" value="L893_g7189"/>
</dbReference>
<dbReference type="AlphaFoldDB" id="A0A1I8AM34"/>
<feature type="transmembrane region" description="Helical" evidence="1">
    <location>
        <begin position="32"/>
        <end position="54"/>
    </location>
</feature>
<keyword evidence="1" id="KW-0472">Membrane</keyword>